<evidence type="ECO:0000313" key="11">
    <source>
        <dbReference type="Proteomes" id="UP001200537"/>
    </source>
</evidence>
<dbReference type="InterPro" id="IPR046818">
    <property type="entry name" value="MmeI_C"/>
</dbReference>
<feature type="domain" description="MmeI-like DNA-methyltransferase" evidence="9">
    <location>
        <begin position="402"/>
        <end position="661"/>
    </location>
</feature>
<keyword evidence="3" id="KW-0808">Transferase</keyword>
<evidence type="ECO:0000259" key="8">
    <source>
        <dbReference type="Pfam" id="PF20467"/>
    </source>
</evidence>
<reference evidence="10" key="1">
    <citation type="submission" date="2022-01" db="EMBL/GenBank/DDBJ databases">
        <title>Collection of gut derived symbiotic bacterial strains cultured from healthy donors.</title>
        <authorList>
            <person name="Lin H."/>
            <person name="Kohout C."/>
            <person name="Waligurski E."/>
            <person name="Pamer E.G."/>
        </authorList>
    </citation>
    <scope>NUCLEOTIDE SEQUENCE</scope>
    <source>
        <strain evidence="10">DFI.7.46</strain>
    </source>
</reference>
<dbReference type="InterPro" id="IPR046816">
    <property type="entry name" value="MmeI_Mtase"/>
</dbReference>
<dbReference type="Proteomes" id="UP001200537">
    <property type="component" value="Unassembled WGS sequence"/>
</dbReference>
<feature type="domain" description="MmeI-like target recognition" evidence="7">
    <location>
        <begin position="683"/>
        <end position="886"/>
    </location>
</feature>
<organism evidence="10 11">
    <name type="scientific">Varibaculum cambriense</name>
    <dbReference type="NCBI Taxonomy" id="184870"/>
    <lineage>
        <taxon>Bacteria</taxon>
        <taxon>Bacillati</taxon>
        <taxon>Actinomycetota</taxon>
        <taxon>Actinomycetes</taxon>
        <taxon>Actinomycetales</taxon>
        <taxon>Actinomycetaceae</taxon>
        <taxon>Varibaculum</taxon>
    </lineage>
</organism>
<dbReference type="InterPro" id="IPR050953">
    <property type="entry name" value="N4_N6_ade-DNA_methylase"/>
</dbReference>
<comment type="caution">
    <text evidence="10">The sequence shown here is derived from an EMBL/GenBank/DDBJ whole genome shotgun (WGS) entry which is preliminary data.</text>
</comment>
<dbReference type="InterPro" id="IPR046817">
    <property type="entry name" value="MmeI_N"/>
</dbReference>
<proteinExistence type="predicted"/>
<dbReference type="InterPro" id="IPR046819">
    <property type="entry name" value="MmeI_hel"/>
</dbReference>
<sequence>MSEVGSRRRAAEHFVQQWAGHGYEKGETHSFWLSLLQDVLGMREVSTRCRFEQRTRAGGFIDVVIPSARTIVEQKSSGVNLDRGELRQGKMVTPFEQAKRYADALPNRQRPDFIIVCNFDCFRLHDLNKDDPAGDYIEFSLAELPEQSYLLDFLIDPAYSRTEKERQVSIRAGQLIGKLHRGLLEQYQDPDSAWSQHCLNVLCVRLVFCLFAEDAGLFGKDALLRYLRGFTASQTRGALQRLFQVLDTPLEQRDPYLEEELAVFPYVNGGLFRDSAASAGVATGFDDGEDALAGASAGDGATVFPSSLAGETGRALEIPNFTEELCDLLLNEVSQGTDWSQISPTVFGGVFESTLNPETRRSGGMHYTSPENIHRVIDPLFLDRLKNELEGILSDPGISDRSRRAKLRAFQNRLASLTWLDSACGSGNFLTETYIEVRRLENQVIAELERGQQAWEFEQEGAATNQIKVNLGQFYGIEINDFAVAVARTALWIAELQANGETAAILQREVADLPLQDESNIVLANAIRMDWEQLLPAEKCSFLISNPPFIGYSNHSPEQKQDRADLFGKRGGVLDYVACWYQKAADYMRGTQIRAAFVSTNSICQGQQVTPLWRPLFEDGIRINFAHRSFVWGNEAENQAHVHVVIIGFSYQDEQPKYLFEHPKEGESRRYQVEHINGYLTAAPDVFVDKQMKPLSDVPYMAKGFQPTDGQNLLLSAQQRDELLAKEPAAEKWIRPFSMGAEFIKGIDRYCLWLPQITGAELKKVPEVRKHIEACRAWREQQTPTGDAYKLADRPHLLRPCGKFRDGTYLGFPKVSSERRRYIPIGFVTDGMIPGDKLYFVPTADIYHFGVLTSQFHNAWMRVVAGRLKSDYSYGNTTVYNTFIWPGPTPQQKRAIEEAAALVLEKRKVYAPATLAELYDPDNDFLYPELVRAHAQLDRAVEAAYGVDFAGDETKIIAHLFTLYQAGTTP</sequence>
<evidence type="ECO:0000313" key="10">
    <source>
        <dbReference type="EMBL" id="MCG4618697.1"/>
    </source>
</evidence>
<dbReference type="EC" id="2.1.1.72" evidence="1"/>
<evidence type="ECO:0000256" key="1">
    <source>
        <dbReference type="ARBA" id="ARBA00011900"/>
    </source>
</evidence>
<dbReference type="AlphaFoldDB" id="A0AAJ1EW45"/>
<evidence type="ECO:0000256" key="2">
    <source>
        <dbReference type="ARBA" id="ARBA00022603"/>
    </source>
</evidence>
<accession>A0AAJ1EW45</accession>
<evidence type="ECO:0000256" key="4">
    <source>
        <dbReference type="ARBA" id="ARBA00047942"/>
    </source>
</evidence>
<dbReference type="GO" id="GO:0009007">
    <property type="term" value="F:site-specific DNA-methyltransferase (adenine-specific) activity"/>
    <property type="evidence" value="ECO:0007669"/>
    <property type="project" value="UniProtKB-EC"/>
</dbReference>
<evidence type="ECO:0000256" key="3">
    <source>
        <dbReference type="ARBA" id="ARBA00022679"/>
    </source>
</evidence>
<dbReference type="InterPro" id="IPR029063">
    <property type="entry name" value="SAM-dependent_MTases_sf"/>
</dbReference>
<dbReference type="GO" id="GO:0032259">
    <property type="term" value="P:methylation"/>
    <property type="evidence" value="ECO:0007669"/>
    <property type="project" value="UniProtKB-KW"/>
</dbReference>
<feature type="domain" description="MmeI-like helicase spacer" evidence="6">
    <location>
        <begin position="197"/>
        <end position="272"/>
    </location>
</feature>
<dbReference type="InterPro" id="IPR046820">
    <property type="entry name" value="MmeI_TRD"/>
</dbReference>
<evidence type="ECO:0000259" key="9">
    <source>
        <dbReference type="Pfam" id="PF20473"/>
    </source>
</evidence>
<dbReference type="GO" id="GO:0003676">
    <property type="term" value="F:nucleic acid binding"/>
    <property type="evidence" value="ECO:0007669"/>
    <property type="project" value="InterPro"/>
</dbReference>
<dbReference type="RefSeq" id="WP_238128428.1">
    <property type="nucleotide sequence ID" value="NZ_JAGZVZ010000004.1"/>
</dbReference>
<dbReference type="SUPFAM" id="SSF53335">
    <property type="entry name" value="S-adenosyl-L-methionine-dependent methyltransferases"/>
    <property type="match status" value="1"/>
</dbReference>
<dbReference type="Pfam" id="PF20467">
    <property type="entry name" value="MmeI_C"/>
    <property type="match status" value="1"/>
</dbReference>
<dbReference type="Pfam" id="PF20473">
    <property type="entry name" value="MmeI_Mtase"/>
    <property type="match status" value="1"/>
</dbReference>
<comment type="catalytic activity">
    <reaction evidence="4">
        <text>a 2'-deoxyadenosine in DNA + S-adenosyl-L-methionine = an N(6)-methyl-2'-deoxyadenosine in DNA + S-adenosyl-L-homocysteine + H(+)</text>
        <dbReference type="Rhea" id="RHEA:15197"/>
        <dbReference type="Rhea" id="RHEA-COMP:12418"/>
        <dbReference type="Rhea" id="RHEA-COMP:12419"/>
        <dbReference type="ChEBI" id="CHEBI:15378"/>
        <dbReference type="ChEBI" id="CHEBI:57856"/>
        <dbReference type="ChEBI" id="CHEBI:59789"/>
        <dbReference type="ChEBI" id="CHEBI:90615"/>
        <dbReference type="ChEBI" id="CHEBI:90616"/>
        <dbReference type="EC" id="2.1.1.72"/>
    </reaction>
</comment>
<dbReference type="Gene3D" id="3.40.50.150">
    <property type="entry name" value="Vaccinia Virus protein VP39"/>
    <property type="match status" value="1"/>
</dbReference>
<feature type="domain" description="MmeI-like N-terminal" evidence="5">
    <location>
        <begin position="11"/>
        <end position="186"/>
    </location>
</feature>
<dbReference type="Pfam" id="PF20464">
    <property type="entry name" value="MmeI_N"/>
    <property type="match status" value="1"/>
</dbReference>
<dbReference type="EMBL" id="JAKNHJ010000023">
    <property type="protein sequence ID" value="MCG4618697.1"/>
    <property type="molecule type" value="Genomic_DNA"/>
</dbReference>
<dbReference type="Pfam" id="PF20465">
    <property type="entry name" value="MmeI_hel"/>
    <property type="match status" value="1"/>
</dbReference>
<protein>
    <recommendedName>
        <fullName evidence="1">site-specific DNA-methyltransferase (adenine-specific)</fullName>
        <ecNumber evidence="1">2.1.1.72</ecNumber>
    </recommendedName>
</protein>
<dbReference type="PROSITE" id="PS00092">
    <property type="entry name" value="N6_MTASE"/>
    <property type="match status" value="1"/>
</dbReference>
<dbReference type="PANTHER" id="PTHR33841">
    <property type="entry name" value="DNA METHYLTRANSFERASE YEEA-RELATED"/>
    <property type="match status" value="1"/>
</dbReference>
<dbReference type="Pfam" id="PF20466">
    <property type="entry name" value="MmeI_TRD"/>
    <property type="match status" value="1"/>
</dbReference>
<keyword evidence="2 10" id="KW-0489">Methyltransferase</keyword>
<evidence type="ECO:0000259" key="6">
    <source>
        <dbReference type="Pfam" id="PF20465"/>
    </source>
</evidence>
<dbReference type="InterPro" id="IPR002052">
    <property type="entry name" value="DNA_methylase_N6_adenine_CS"/>
</dbReference>
<evidence type="ECO:0000259" key="5">
    <source>
        <dbReference type="Pfam" id="PF20464"/>
    </source>
</evidence>
<feature type="domain" description="MmeI-like C-terminal" evidence="8">
    <location>
        <begin position="890"/>
        <end position="966"/>
    </location>
</feature>
<name>A0AAJ1EW45_9ACTO</name>
<gene>
    <name evidence="10" type="ORF">L0M99_09395</name>
</gene>
<dbReference type="PANTHER" id="PTHR33841:SF1">
    <property type="entry name" value="DNA METHYLTRANSFERASE A"/>
    <property type="match status" value="1"/>
</dbReference>
<evidence type="ECO:0000259" key="7">
    <source>
        <dbReference type="Pfam" id="PF20466"/>
    </source>
</evidence>